<organism evidence="1 2">
    <name type="scientific">Microbotryum silenes-dioicae</name>
    <dbReference type="NCBI Taxonomy" id="796604"/>
    <lineage>
        <taxon>Eukaryota</taxon>
        <taxon>Fungi</taxon>
        <taxon>Dikarya</taxon>
        <taxon>Basidiomycota</taxon>
        <taxon>Pucciniomycotina</taxon>
        <taxon>Microbotryomycetes</taxon>
        <taxon>Microbotryales</taxon>
        <taxon>Microbotryaceae</taxon>
        <taxon>Microbotryum</taxon>
    </lineage>
</organism>
<reference evidence="1 2" key="1">
    <citation type="submission" date="2016-11" db="EMBL/GenBank/DDBJ databases">
        <authorList>
            <person name="Jaros S."/>
            <person name="Januszkiewicz K."/>
            <person name="Wedrychowicz H."/>
        </authorList>
    </citation>
    <scope>NUCLEOTIDE SEQUENCE [LARGE SCALE GENOMIC DNA]</scope>
</reference>
<dbReference type="Proteomes" id="UP000249464">
    <property type="component" value="Unassembled WGS sequence"/>
</dbReference>
<dbReference type="EMBL" id="FQNC01000047">
    <property type="protein sequence ID" value="SGY72907.1"/>
    <property type="molecule type" value="Genomic_DNA"/>
</dbReference>
<dbReference type="STRING" id="796604.A0A2X0PC09"/>
<accession>A0A2X0PC09</accession>
<sequence>MPFQLEDLPPELLAYILSFCTLPSSLALARTSSWVRHTLKYSMQWAFPLLRCSIECQANVVYVDDPPREVRLSCAAEDYKREWDMLGGIAGYDWSIGMLVPRPVWVQVLSQLTRGMLLQMELPRLPSNDWSVMARERFAISVVRKELELAVDEVDFWYAEHVHIRRGRWKSTFLSEWRHLNAFQHSATTGCHTEHNCHYVVQHRLAGLTENRTAFRTFDPLTIFRELKRENNLSRLTTIQLTIKDELVPRDLRVHVYCSIGRSDAFLKNEIAMEVLTRLGCWSEHQSTTTAEQTILGPVLSVLLASSCPAQRTTDARFFLRCNRCDRIAATIRPDPSTSALATTELGLTQMEDFVPLVDASLRRSDFLQVCEKVGIGRDWWAQKGVSQKSGFGFA</sequence>
<proteinExistence type="predicted"/>
<evidence type="ECO:0000313" key="1">
    <source>
        <dbReference type="EMBL" id="SGY72907.1"/>
    </source>
</evidence>
<evidence type="ECO:0000313" key="2">
    <source>
        <dbReference type="Proteomes" id="UP000249464"/>
    </source>
</evidence>
<keyword evidence="2" id="KW-1185">Reference proteome</keyword>
<gene>
    <name evidence="1" type="primary">BQ5605_C005g03228</name>
    <name evidence="1" type="ORF">BQ5605_C005G03228</name>
</gene>
<dbReference type="AlphaFoldDB" id="A0A2X0PC09"/>
<name>A0A2X0PC09_9BASI</name>
<protein>
    <submittedName>
        <fullName evidence="1">BQ5605_C005g03228 protein</fullName>
    </submittedName>
</protein>